<sequence length="96" mass="11143">MSTKEWTYTSNERFGVYQEITFEKDNHNPATIEVVNPEDFSFSSETTAENARVSLLTLEIPAEVFDEIAIAWCRKRKLHCVTFNRSERRSKHAATD</sequence>
<dbReference type="OrthoDB" id="6370238at2"/>
<name>A0A368N6C3_9GAMM</name>
<reference evidence="1 2" key="1">
    <citation type="submission" date="2018-07" db="EMBL/GenBank/DDBJ databases">
        <title>Corallincola holothuriorum sp. nov., a new facultative anaerobe isolated from sea cucumber Apostichopus japonicus.</title>
        <authorList>
            <person name="Xia H."/>
        </authorList>
    </citation>
    <scope>NUCLEOTIDE SEQUENCE [LARGE SCALE GENOMIC DNA]</scope>
    <source>
        <strain evidence="1 2">C4</strain>
    </source>
</reference>
<dbReference type="AlphaFoldDB" id="A0A368N6C3"/>
<comment type="caution">
    <text evidence="1">The sequence shown here is derived from an EMBL/GenBank/DDBJ whole genome shotgun (WGS) entry which is preliminary data.</text>
</comment>
<evidence type="ECO:0000313" key="1">
    <source>
        <dbReference type="EMBL" id="RCU45690.1"/>
    </source>
</evidence>
<dbReference type="Proteomes" id="UP000252558">
    <property type="component" value="Unassembled WGS sequence"/>
</dbReference>
<dbReference type="RefSeq" id="WP_114339140.1">
    <property type="nucleotide sequence ID" value="NZ_QPID01000009.1"/>
</dbReference>
<gene>
    <name evidence="1" type="ORF">DU002_14620</name>
</gene>
<accession>A0A368N6C3</accession>
<organism evidence="1 2">
    <name type="scientific">Corallincola holothuriorum</name>
    <dbReference type="NCBI Taxonomy" id="2282215"/>
    <lineage>
        <taxon>Bacteria</taxon>
        <taxon>Pseudomonadati</taxon>
        <taxon>Pseudomonadota</taxon>
        <taxon>Gammaproteobacteria</taxon>
        <taxon>Alteromonadales</taxon>
        <taxon>Psychromonadaceae</taxon>
        <taxon>Corallincola</taxon>
    </lineage>
</organism>
<evidence type="ECO:0000313" key="2">
    <source>
        <dbReference type="Proteomes" id="UP000252558"/>
    </source>
</evidence>
<protein>
    <submittedName>
        <fullName evidence="1">Uncharacterized protein</fullName>
    </submittedName>
</protein>
<dbReference type="EMBL" id="QPID01000009">
    <property type="protein sequence ID" value="RCU45690.1"/>
    <property type="molecule type" value="Genomic_DNA"/>
</dbReference>
<keyword evidence="2" id="KW-1185">Reference proteome</keyword>
<proteinExistence type="predicted"/>